<organism evidence="2 3">
    <name type="scientific">Allacma fusca</name>
    <dbReference type="NCBI Taxonomy" id="39272"/>
    <lineage>
        <taxon>Eukaryota</taxon>
        <taxon>Metazoa</taxon>
        <taxon>Ecdysozoa</taxon>
        <taxon>Arthropoda</taxon>
        <taxon>Hexapoda</taxon>
        <taxon>Collembola</taxon>
        <taxon>Symphypleona</taxon>
        <taxon>Sminthuridae</taxon>
        <taxon>Allacma</taxon>
    </lineage>
</organism>
<comment type="caution">
    <text evidence="2">The sequence shown here is derived from an EMBL/GenBank/DDBJ whole genome shotgun (WGS) entry which is preliminary data.</text>
</comment>
<evidence type="ECO:0000313" key="3">
    <source>
        <dbReference type="Proteomes" id="UP000708208"/>
    </source>
</evidence>
<gene>
    <name evidence="2" type="ORF">AFUS01_LOCUS34111</name>
</gene>
<accession>A0A8J2LIZ8</accession>
<evidence type="ECO:0000313" key="2">
    <source>
        <dbReference type="EMBL" id="CAG7823924.1"/>
    </source>
</evidence>
<protein>
    <submittedName>
        <fullName evidence="2">Uncharacterized protein</fullName>
    </submittedName>
</protein>
<feature type="region of interest" description="Disordered" evidence="1">
    <location>
        <begin position="1"/>
        <end position="21"/>
    </location>
</feature>
<sequence length="66" mass="7017">MENESILLEENSDQTPDPGSSILTLEEEEIVRGFSLSPPGSPTGMETSEAEDKSVSDDGATCDLQT</sequence>
<feature type="non-terminal residue" evidence="2">
    <location>
        <position position="66"/>
    </location>
</feature>
<feature type="region of interest" description="Disordered" evidence="1">
    <location>
        <begin position="34"/>
        <end position="66"/>
    </location>
</feature>
<name>A0A8J2LIZ8_9HEXA</name>
<reference evidence="2" key="1">
    <citation type="submission" date="2021-06" db="EMBL/GenBank/DDBJ databases">
        <authorList>
            <person name="Hodson N. C."/>
            <person name="Mongue J. A."/>
            <person name="Jaron S. K."/>
        </authorList>
    </citation>
    <scope>NUCLEOTIDE SEQUENCE</scope>
</reference>
<dbReference type="AlphaFoldDB" id="A0A8J2LIZ8"/>
<dbReference type="Proteomes" id="UP000708208">
    <property type="component" value="Unassembled WGS sequence"/>
</dbReference>
<proteinExistence type="predicted"/>
<dbReference type="EMBL" id="CAJVCH010531025">
    <property type="protein sequence ID" value="CAG7823924.1"/>
    <property type="molecule type" value="Genomic_DNA"/>
</dbReference>
<evidence type="ECO:0000256" key="1">
    <source>
        <dbReference type="SAM" id="MobiDB-lite"/>
    </source>
</evidence>
<keyword evidence="3" id="KW-1185">Reference proteome</keyword>